<sequence length="126" mass="13970">MCHPNLHYATLDSPQYEIKGITPLCLASYLGKADIIQLLLDDGRVNVDGTDSKNATALMYAARDGNVPIIKTLLRYSASPDVTDSHGWSAIQYAERNPEIVQMCEQVLRVKRAEYAVSEPFKKTVA</sequence>
<protein>
    <submittedName>
        <fullName evidence="4">Ankyrin</fullName>
    </submittedName>
</protein>
<evidence type="ECO:0000256" key="1">
    <source>
        <dbReference type="ARBA" id="ARBA00022737"/>
    </source>
</evidence>
<evidence type="ECO:0000256" key="3">
    <source>
        <dbReference type="PROSITE-ProRule" id="PRU00023"/>
    </source>
</evidence>
<dbReference type="Pfam" id="PF12796">
    <property type="entry name" value="Ank_2"/>
    <property type="match status" value="1"/>
</dbReference>
<evidence type="ECO:0000256" key="2">
    <source>
        <dbReference type="ARBA" id="ARBA00023043"/>
    </source>
</evidence>
<evidence type="ECO:0000313" key="5">
    <source>
        <dbReference type="Proteomes" id="UP000242254"/>
    </source>
</evidence>
<dbReference type="SMART" id="SM00248">
    <property type="entry name" value="ANK"/>
    <property type="match status" value="2"/>
</dbReference>
<dbReference type="PANTHER" id="PTHR24171">
    <property type="entry name" value="ANKYRIN REPEAT DOMAIN-CONTAINING PROTEIN 39-RELATED"/>
    <property type="match status" value="1"/>
</dbReference>
<dbReference type="PROSITE" id="PS50088">
    <property type="entry name" value="ANK_REPEAT"/>
    <property type="match status" value="2"/>
</dbReference>
<dbReference type="RefSeq" id="XP_023471598.1">
    <property type="nucleotide sequence ID" value="XM_023606032.1"/>
</dbReference>
<reference evidence="4 5" key="1">
    <citation type="journal article" date="2016" name="Proc. Natl. Acad. Sci. U.S.A.">
        <title>Lipid metabolic changes in an early divergent fungus govern the establishment of a mutualistic symbiosis with endobacteria.</title>
        <authorList>
            <person name="Lastovetsky O.A."/>
            <person name="Gaspar M.L."/>
            <person name="Mondo S.J."/>
            <person name="LaButti K.M."/>
            <person name="Sandor L."/>
            <person name="Grigoriev I.V."/>
            <person name="Henry S.A."/>
            <person name="Pawlowska T.E."/>
        </authorList>
    </citation>
    <scope>NUCLEOTIDE SEQUENCE [LARGE SCALE GENOMIC DNA]</scope>
    <source>
        <strain evidence="4 5">ATCC 52813</strain>
    </source>
</reference>
<dbReference type="GeneID" id="35437022"/>
<feature type="repeat" description="ANK" evidence="3">
    <location>
        <begin position="53"/>
        <end position="85"/>
    </location>
</feature>
<accession>A0A2G4TA56</accession>
<dbReference type="InterPro" id="IPR036770">
    <property type="entry name" value="Ankyrin_rpt-contain_sf"/>
</dbReference>
<proteinExistence type="predicted"/>
<dbReference type="Gene3D" id="1.25.40.20">
    <property type="entry name" value="Ankyrin repeat-containing domain"/>
    <property type="match status" value="1"/>
</dbReference>
<dbReference type="PROSITE" id="PS50297">
    <property type="entry name" value="ANK_REP_REGION"/>
    <property type="match status" value="2"/>
</dbReference>
<organism evidence="4 5">
    <name type="scientific">Rhizopus microsporus ATCC 52813</name>
    <dbReference type="NCBI Taxonomy" id="1340429"/>
    <lineage>
        <taxon>Eukaryota</taxon>
        <taxon>Fungi</taxon>
        <taxon>Fungi incertae sedis</taxon>
        <taxon>Mucoromycota</taxon>
        <taxon>Mucoromycotina</taxon>
        <taxon>Mucoromycetes</taxon>
        <taxon>Mucorales</taxon>
        <taxon>Mucorineae</taxon>
        <taxon>Rhizopodaceae</taxon>
        <taxon>Rhizopus</taxon>
    </lineage>
</organism>
<evidence type="ECO:0000313" key="4">
    <source>
        <dbReference type="EMBL" id="PHZ17890.1"/>
    </source>
</evidence>
<dbReference type="EMBL" id="KZ303842">
    <property type="protein sequence ID" value="PHZ17890.1"/>
    <property type="molecule type" value="Genomic_DNA"/>
</dbReference>
<dbReference type="STRING" id="1340429.A0A2G4TA56"/>
<dbReference type="InterPro" id="IPR002110">
    <property type="entry name" value="Ankyrin_rpt"/>
</dbReference>
<dbReference type="Proteomes" id="UP000242254">
    <property type="component" value="Unassembled WGS sequence"/>
</dbReference>
<name>A0A2G4TA56_RHIZD</name>
<keyword evidence="5" id="KW-1185">Reference proteome</keyword>
<keyword evidence="1" id="KW-0677">Repeat</keyword>
<dbReference type="AlphaFoldDB" id="A0A2G4TA56"/>
<keyword evidence="2 3" id="KW-0040">ANK repeat</keyword>
<feature type="repeat" description="ANK" evidence="3">
    <location>
        <begin position="19"/>
        <end position="43"/>
    </location>
</feature>
<gene>
    <name evidence="4" type="ORF">RHIMIDRAFT_195375</name>
</gene>
<dbReference type="SUPFAM" id="SSF48403">
    <property type="entry name" value="Ankyrin repeat"/>
    <property type="match status" value="1"/>
</dbReference>